<dbReference type="OMA" id="YNCLFWY"/>
<dbReference type="AlphaFoldDB" id="G8BN51"/>
<accession>G8BN51</accession>
<protein>
    <recommendedName>
        <fullName evidence="3">CCZ1/INTU/HSP4 first Longin domain-containing protein</fullName>
    </recommendedName>
</protein>
<dbReference type="GO" id="GO:0001786">
    <property type="term" value="F:phosphatidylserine binding"/>
    <property type="evidence" value="ECO:0007669"/>
    <property type="project" value="EnsemblFungi"/>
</dbReference>
<dbReference type="GO" id="GO:0097352">
    <property type="term" value="P:autophagosome maturation"/>
    <property type="evidence" value="ECO:0007669"/>
    <property type="project" value="EnsemblFungi"/>
</dbReference>
<dbReference type="PANTHER" id="PTHR13056">
    <property type="entry name" value="VACUOLAR FUSION PROTEIN CCZ1 HOMOLOG-RELATED"/>
    <property type="match status" value="1"/>
</dbReference>
<dbReference type="KEGG" id="tpf:TPHA_0A02460"/>
<dbReference type="GeneID" id="11532386"/>
<dbReference type="GO" id="GO:0032258">
    <property type="term" value="P:cytoplasm to vacuole targeting by the Cvt pathway"/>
    <property type="evidence" value="ECO:0007669"/>
    <property type="project" value="EnsemblFungi"/>
</dbReference>
<dbReference type="GO" id="GO:0010314">
    <property type="term" value="F:phosphatidylinositol-5-phosphate binding"/>
    <property type="evidence" value="ECO:0007669"/>
    <property type="project" value="EnsemblFungi"/>
</dbReference>
<organism evidence="4 5">
    <name type="scientific">Tetrapisispora phaffii (strain ATCC 24235 / CBS 4417 / NBRC 1672 / NRRL Y-8282 / UCD 70-5)</name>
    <name type="common">Yeast</name>
    <name type="synonym">Fabospora phaffii</name>
    <dbReference type="NCBI Taxonomy" id="1071381"/>
    <lineage>
        <taxon>Eukaryota</taxon>
        <taxon>Fungi</taxon>
        <taxon>Dikarya</taxon>
        <taxon>Ascomycota</taxon>
        <taxon>Saccharomycotina</taxon>
        <taxon>Saccharomycetes</taxon>
        <taxon>Saccharomycetales</taxon>
        <taxon>Saccharomycetaceae</taxon>
        <taxon>Tetrapisispora</taxon>
    </lineage>
</organism>
<dbReference type="PANTHER" id="PTHR13056:SF0">
    <property type="entry name" value="VACUOLAR FUSION PROTEIN CCZ1 HOMOLOG-RELATED"/>
    <property type="match status" value="1"/>
</dbReference>
<dbReference type="GO" id="GO:0032511">
    <property type="term" value="P:late endosome to vacuole transport via multivesicular body sorting pathway"/>
    <property type="evidence" value="ECO:0007669"/>
    <property type="project" value="EnsemblFungi"/>
</dbReference>
<gene>
    <name evidence="4" type="primary">TPHA0A02460</name>
    <name evidence="4" type="ordered locus">TPHA_0A02460</name>
</gene>
<dbReference type="Pfam" id="PF19031">
    <property type="entry name" value="Intu_longin_1"/>
    <property type="match status" value="1"/>
</dbReference>
<keyword evidence="5" id="KW-1185">Reference proteome</keyword>
<comment type="similarity">
    <text evidence="1">Belongs to the CCZ1 family.</text>
</comment>
<dbReference type="InterPro" id="IPR043987">
    <property type="entry name" value="CCZ1/INTU/HSP4_longin_1"/>
</dbReference>
<dbReference type="STRING" id="1071381.G8BN51"/>
<dbReference type="GO" id="GO:0032266">
    <property type="term" value="F:phosphatidylinositol-3-phosphate binding"/>
    <property type="evidence" value="ECO:0007669"/>
    <property type="project" value="EnsemblFungi"/>
</dbReference>
<dbReference type="GO" id="GO:0035658">
    <property type="term" value="C:Mon1-Ccz1 complex"/>
    <property type="evidence" value="ECO:0007669"/>
    <property type="project" value="EnsemblFungi"/>
</dbReference>
<dbReference type="EMBL" id="HE612856">
    <property type="protein sequence ID" value="CCE61329.1"/>
    <property type="molecule type" value="Genomic_DNA"/>
</dbReference>
<evidence type="ECO:0000259" key="3">
    <source>
        <dbReference type="Pfam" id="PF19031"/>
    </source>
</evidence>
<dbReference type="OrthoDB" id="240546at2759"/>
<feature type="compositionally biased region" description="Low complexity" evidence="2">
    <location>
        <begin position="293"/>
        <end position="302"/>
    </location>
</feature>
<proteinExistence type="inferred from homology"/>
<dbReference type="eggNOG" id="ENOG502QSQV">
    <property type="taxonomic scope" value="Eukaryota"/>
</dbReference>
<feature type="region of interest" description="Disordered" evidence="2">
    <location>
        <begin position="280"/>
        <end position="302"/>
    </location>
</feature>
<dbReference type="GO" id="GO:0005085">
    <property type="term" value="F:guanyl-nucleotide exchange factor activity"/>
    <property type="evidence" value="ECO:0007669"/>
    <property type="project" value="EnsemblFungi"/>
</dbReference>
<evidence type="ECO:0000313" key="4">
    <source>
        <dbReference type="EMBL" id="CCE61329.1"/>
    </source>
</evidence>
<dbReference type="RefSeq" id="XP_003683763.1">
    <property type="nucleotide sequence ID" value="XM_003683715.1"/>
</dbReference>
<feature type="compositionally biased region" description="Polar residues" evidence="2">
    <location>
        <begin position="280"/>
        <end position="292"/>
    </location>
</feature>
<feature type="domain" description="CCZ1/INTU/HSP4 first Longin" evidence="3">
    <location>
        <begin position="2"/>
        <end position="116"/>
    </location>
</feature>
<dbReference type="InterPro" id="IPR013176">
    <property type="entry name" value="Ccz1"/>
</dbReference>
<evidence type="ECO:0000313" key="5">
    <source>
        <dbReference type="Proteomes" id="UP000005666"/>
    </source>
</evidence>
<reference evidence="4 5" key="1">
    <citation type="journal article" date="2011" name="Proc. Natl. Acad. Sci. U.S.A.">
        <title>Evolutionary erosion of yeast sex chromosomes by mating-type switching accidents.</title>
        <authorList>
            <person name="Gordon J.L."/>
            <person name="Armisen D."/>
            <person name="Proux-Wera E."/>
            <person name="Oheigeartaigh S.S."/>
            <person name="Byrne K.P."/>
            <person name="Wolfe K.H."/>
        </authorList>
    </citation>
    <scope>NUCLEOTIDE SEQUENCE [LARGE SCALE GENOMIC DNA]</scope>
    <source>
        <strain evidence="5">ATCC 24235 / CBS 4417 / NBRC 1672 / NRRL Y-8282 / UCD 70-5</strain>
    </source>
</reference>
<name>G8BN51_TETPH</name>
<sequence length="676" mass="78385">MLNYLAIYDPLRSTNEDDTFKQLILYHSFNEIEHSLNEKLANIGILQGIWNLTDTLIGDDKGKGKIIELSENEVLMVITFEKHYFFALDITTAENIPQQYWLTNMWLCYRFFILQYNYFKNYEAGNNLTKLTNDLNEYVIPFWQDLVSNPTSMFKKNWYTVYNDCYKISELEFKNTNKSWESQINQSILLQDENYLGIKDILVYHLPSLQYNNAYNTKNFGFVKNFTNELENLSDLSNWIYHLHSTYGVLSSHVLSGNVHYISKSNIELLGNDADFTANSSEHIDGNNDSQINESTENNSNSNTFNEQTKNIIHNITLPVSFAYDTFQEVGVTTGISKSMSLMLDYVPKFSFSRNSKNQGNDVTNGNGNGTLVVNKDKNISHGFLISPWANKYLPYDYKVKRLNLKYNDIQLSKNQTESYNCLFWYFQDVLVIIACDPNFKSIWNHEYLSDLNYKLYESMVTLYETATEPSFSSNSNESFAYTVIDKKKRTIHSSIPAWISNGSEAATENMFSQLIINGVDQLFGTNSFENISQITDIGGITSMGNWFCRDNKALVDNGNGNKTNFKKQENLIAVHKNFLFAMPNFKLLELHNELLQFNENIEKSQCRDDIRQRQLMKLSNGLLCYIENSGDKLEFLIRNWYDDSNVSPKLKNMQQNHMLNDFGKDVLKWKDSQVE</sequence>
<dbReference type="Proteomes" id="UP000005666">
    <property type="component" value="Chromosome 1"/>
</dbReference>
<evidence type="ECO:0000256" key="1">
    <source>
        <dbReference type="ARBA" id="ARBA00005352"/>
    </source>
</evidence>
<dbReference type="GO" id="GO:0044395">
    <property type="term" value="P:protein targeting to vacuolar membrane"/>
    <property type="evidence" value="ECO:0007669"/>
    <property type="project" value="EnsemblFungi"/>
</dbReference>
<evidence type="ECO:0000256" key="2">
    <source>
        <dbReference type="SAM" id="MobiDB-lite"/>
    </source>
</evidence>
<dbReference type="HOGENOM" id="CLU_418686_0_0_1"/>
<dbReference type="GO" id="GO:0048278">
    <property type="term" value="P:vesicle docking"/>
    <property type="evidence" value="ECO:0007669"/>
    <property type="project" value="EnsemblFungi"/>
</dbReference>